<dbReference type="InterPro" id="IPR036691">
    <property type="entry name" value="Endo/exonu/phosph_ase_sf"/>
</dbReference>
<evidence type="ECO:0000313" key="2">
    <source>
        <dbReference type="EMBL" id="PWA63527.1"/>
    </source>
</evidence>
<dbReference type="PANTHER" id="PTHR33710">
    <property type="entry name" value="BNAC02G09200D PROTEIN"/>
    <property type="match status" value="1"/>
</dbReference>
<comment type="caution">
    <text evidence="2">The sequence shown here is derived from an EMBL/GenBank/DDBJ whole genome shotgun (WGS) entry which is preliminary data.</text>
</comment>
<dbReference type="AlphaFoldDB" id="A0A2U1MQM6"/>
<keyword evidence="2" id="KW-0695">RNA-directed DNA polymerase</keyword>
<keyword evidence="2" id="KW-0808">Transferase</keyword>
<dbReference type="GO" id="GO:0003964">
    <property type="term" value="F:RNA-directed DNA polymerase activity"/>
    <property type="evidence" value="ECO:0007669"/>
    <property type="project" value="UniProtKB-KW"/>
</dbReference>
<name>A0A2U1MQM6_ARTAN</name>
<reference evidence="2 3" key="1">
    <citation type="journal article" date="2018" name="Mol. Plant">
        <title>The genome of Artemisia annua provides insight into the evolution of Asteraceae family and artemisinin biosynthesis.</title>
        <authorList>
            <person name="Shen Q."/>
            <person name="Zhang L."/>
            <person name="Liao Z."/>
            <person name="Wang S."/>
            <person name="Yan T."/>
            <person name="Shi P."/>
            <person name="Liu M."/>
            <person name="Fu X."/>
            <person name="Pan Q."/>
            <person name="Wang Y."/>
            <person name="Lv Z."/>
            <person name="Lu X."/>
            <person name="Zhang F."/>
            <person name="Jiang W."/>
            <person name="Ma Y."/>
            <person name="Chen M."/>
            <person name="Hao X."/>
            <person name="Li L."/>
            <person name="Tang Y."/>
            <person name="Lv G."/>
            <person name="Zhou Y."/>
            <person name="Sun X."/>
            <person name="Brodelius P.E."/>
            <person name="Rose J.K.C."/>
            <person name="Tang K."/>
        </authorList>
    </citation>
    <scope>NUCLEOTIDE SEQUENCE [LARGE SCALE GENOMIC DNA]</scope>
    <source>
        <strain evidence="3">cv. Huhao1</strain>
        <tissue evidence="2">Leaf</tissue>
    </source>
</reference>
<evidence type="ECO:0000313" key="3">
    <source>
        <dbReference type="Proteomes" id="UP000245207"/>
    </source>
</evidence>
<dbReference type="STRING" id="35608.A0A2U1MQM6"/>
<gene>
    <name evidence="2" type="ORF">CTI12_AA351550</name>
</gene>
<dbReference type="Pfam" id="PF14529">
    <property type="entry name" value="Exo_endo_phos_2"/>
    <property type="match status" value="1"/>
</dbReference>
<feature type="domain" description="Endonuclease/exonuclease/phosphatase" evidence="1">
    <location>
        <begin position="67"/>
        <end position="189"/>
    </location>
</feature>
<dbReference type="Proteomes" id="UP000245207">
    <property type="component" value="Unassembled WGS sequence"/>
</dbReference>
<accession>A0A2U1MQM6</accession>
<dbReference type="InterPro" id="IPR005135">
    <property type="entry name" value="Endo/exonuclease/phosphatase"/>
</dbReference>
<evidence type="ECO:0000259" key="1">
    <source>
        <dbReference type="Pfam" id="PF14529"/>
    </source>
</evidence>
<sequence>MTRLELFRLRSMWGNYSFDYACSMARGLSGGIISMWDPAVFTKENIWCNDNYVIVQGKWLNITHLYYMVNVYGPQDPAAKASMWNNLLTFIQQHHGRYVLFGDLNEVWDESERFGTIFSRSEAQLFNSFIDDSGLKEMAMGGNLFTWMNKSGTKMSKLDRFLLSEEVLDDNPDLKAIILDHLWSDHSPILLHIQKTDYGPIPFKFFHSWFQRKDVDEVVKQAFVNSSEVPTRTRVMLHDKLKFIKNLLKVWNSDYKRTEANRKQEATRLLYDIDRKIDSSTASNLDKETRLQLLQEIYNIDHFDVFRPF</sequence>
<proteinExistence type="predicted"/>
<keyword evidence="2" id="KW-0548">Nucleotidyltransferase</keyword>
<dbReference type="SUPFAM" id="SSF56219">
    <property type="entry name" value="DNase I-like"/>
    <property type="match status" value="1"/>
</dbReference>
<organism evidence="2 3">
    <name type="scientific">Artemisia annua</name>
    <name type="common">Sweet wormwood</name>
    <dbReference type="NCBI Taxonomy" id="35608"/>
    <lineage>
        <taxon>Eukaryota</taxon>
        <taxon>Viridiplantae</taxon>
        <taxon>Streptophyta</taxon>
        <taxon>Embryophyta</taxon>
        <taxon>Tracheophyta</taxon>
        <taxon>Spermatophyta</taxon>
        <taxon>Magnoliopsida</taxon>
        <taxon>eudicotyledons</taxon>
        <taxon>Gunneridae</taxon>
        <taxon>Pentapetalae</taxon>
        <taxon>asterids</taxon>
        <taxon>campanulids</taxon>
        <taxon>Asterales</taxon>
        <taxon>Asteraceae</taxon>
        <taxon>Asteroideae</taxon>
        <taxon>Anthemideae</taxon>
        <taxon>Artemisiinae</taxon>
        <taxon>Artemisia</taxon>
    </lineage>
</organism>
<dbReference type="OrthoDB" id="1750912at2759"/>
<keyword evidence="3" id="KW-1185">Reference proteome</keyword>
<dbReference type="EMBL" id="PKPP01004622">
    <property type="protein sequence ID" value="PWA63527.1"/>
    <property type="molecule type" value="Genomic_DNA"/>
</dbReference>
<dbReference type="PANTHER" id="PTHR33710:SF64">
    <property type="entry name" value="ENDONUCLEASE_EXONUCLEASE_PHOSPHATASE DOMAIN-CONTAINING PROTEIN"/>
    <property type="match status" value="1"/>
</dbReference>
<dbReference type="Gene3D" id="3.60.10.10">
    <property type="entry name" value="Endonuclease/exonuclease/phosphatase"/>
    <property type="match status" value="1"/>
</dbReference>
<protein>
    <submittedName>
        <fullName evidence="2">RNA-directed DNA polymerase, eukaryota, Reverse transcriptase zinc-binding domain protein</fullName>
    </submittedName>
</protein>